<dbReference type="EMBL" id="HBUF01067615">
    <property type="protein sequence ID" value="CAG6628215.1"/>
    <property type="molecule type" value="Transcribed_RNA"/>
</dbReference>
<organism evidence="2">
    <name type="scientific">Cacopsylla melanoneura</name>
    <dbReference type="NCBI Taxonomy" id="428564"/>
    <lineage>
        <taxon>Eukaryota</taxon>
        <taxon>Metazoa</taxon>
        <taxon>Ecdysozoa</taxon>
        <taxon>Arthropoda</taxon>
        <taxon>Hexapoda</taxon>
        <taxon>Insecta</taxon>
        <taxon>Pterygota</taxon>
        <taxon>Neoptera</taxon>
        <taxon>Paraneoptera</taxon>
        <taxon>Hemiptera</taxon>
        <taxon>Sternorrhyncha</taxon>
        <taxon>Psylloidea</taxon>
        <taxon>Psyllidae</taxon>
        <taxon>Psyllinae</taxon>
        <taxon>Cacopsylla</taxon>
    </lineage>
</organism>
<feature type="compositionally biased region" description="Acidic residues" evidence="1">
    <location>
        <begin position="145"/>
        <end position="159"/>
    </location>
</feature>
<accession>A0A8D8QB24</accession>
<dbReference type="EMBL" id="HBUF01510226">
    <property type="protein sequence ID" value="CAG6746503.1"/>
    <property type="molecule type" value="Transcribed_RNA"/>
</dbReference>
<evidence type="ECO:0000313" key="2">
    <source>
        <dbReference type="EMBL" id="CAG6628212.1"/>
    </source>
</evidence>
<feature type="compositionally biased region" description="Basic and acidic residues" evidence="1">
    <location>
        <begin position="102"/>
        <end position="111"/>
    </location>
</feature>
<protein>
    <submittedName>
        <fullName evidence="2">Protein stoned-A</fullName>
    </submittedName>
</protein>
<evidence type="ECO:0000256" key="1">
    <source>
        <dbReference type="SAM" id="MobiDB-lite"/>
    </source>
</evidence>
<dbReference type="AlphaFoldDB" id="A0A8D8QB24"/>
<dbReference type="EMBL" id="HBUF01510228">
    <property type="protein sequence ID" value="CAG6746507.1"/>
    <property type="molecule type" value="Transcribed_RNA"/>
</dbReference>
<proteinExistence type="predicted"/>
<feature type="compositionally biased region" description="Basic and acidic residues" evidence="1">
    <location>
        <begin position="134"/>
        <end position="144"/>
    </location>
</feature>
<feature type="region of interest" description="Disordered" evidence="1">
    <location>
        <begin position="525"/>
        <end position="546"/>
    </location>
</feature>
<feature type="compositionally biased region" description="Basic residues" evidence="1">
    <location>
        <begin position="1"/>
        <end position="17"/>
    </location>
</feature>
<feature type="compositionally biased region" description="Basic and acidic residues" evidence="1">
    <location>
        <begin position="526"/>
        <end position="538"/>
    </location>
</feature>
<feature type="region of interest" description="Disordered" evidence="1">
    <location>
        <begin position="81"/>
        <end position="159"/>
    </location>
</feature>
<dbReference type="EMBL" id="HBUF01244731">
    <property type="protein sequence ID" value="CAG6678086.1"/>
    <property type="molecule type" value="Transcribed_RNA"/>
</dbReference>
<dbReference type="EMBL" id="HBUF01067614">
    <property type="protein sequence ID" value="CAG6628212.1"/>
    <property type="molecule type" value="Transcribed_RNA"/>
</dbReference>
<reference evidence="2" key="1">
    <citation type="submission" date="2021-05" db="EMBL/GenBank/DDBJ databases">
        <authorList>
            <person name="Alioto T."/>
            <person name="Alioto T."/>
            <person name="Gomez Garrido J."/>
        </authorList>
    </citation>
    <scope>NUCLEOTIDE SEQUENCE</scope>
</reference>
<dbReference type="EMBL" id="HBUF01067612">
    <property type="protein sequence ID" value="CAG6628204.1"/>
    <property type="molecule type" value="Transcribed_RNA"/>
</dbReference>
<dbReference type="EMBL" id="HBUF01244730">
    <property type="protein sequence ID" value="CAG6678082.1"/>
    <property type="molecule type" value="Transcribed_RNA"/>
</dbReference>
<dbReference type="EMBL" id="HBUF01067613">
    <property type="protein sequence ID" value="CAG6628207.1"/>
    <property type="molecule type" value="Transcribed_RNA"/>
</dbReference>
<name>A0A8D8QB24_9HEMI</name>
<dbReference type="EMBL" id="HBUF01510227">
    <property type="protein sequence ID" value="CAG6746505.1"/>
    <property type="molecule type" value="Transcribed_RNA"/>
</dbReference>
<feature type="region of interest" description="Disordered" evidence="1">
    <location>
        <begin position="179"/>
        <end position="198"/>
    </location>
</feature>
<dbReference type="EMBL" id="HBUF01244729">
    <property type="protein sequence ID" value="CAG6678078.1"/>
    <property type="molecule type" value="Transcribed_RNA"/>
</dbReference>
<sequence length="661" mass="73352">MPKIPGLKKKKKGKKNKHKDEEEFDAEELAKYRREHQVKEEEAAGEASSEGKSEEWKKFKALTAGVDSILKKTHDDLAQLKETSYFQRKPPGPSEYGSETSKGNEKEHNWTDFEEGEGPEGGLEEAAGTQAPPRLEDLPLKFEEYDSEDSEEDSDVDEDLFDTTYLDLVKTEGFQLSYIPDSPIEEDDGPDPFDTSIVDKVIKPESEKERKRKLISLGCAVDVLAGKVDKPVSSLPEHHESTPRRRPKPVDLLLGSFDEQSTTAAYLENVSNTLEEPVRTLLDEEVDLSLPTSPVDVTDTLSILQKINETVLAAPVPQIPEKKATPVLEKFGIDELIDGEPDEFAALATESLAKSPLKAHKNFPGIKPQRPPPPSAINVQAELGDPEDPFDTSFAERVLPGECELKLIEKEILQKDESEFNQSERVKFDGKTIKYSGITIAINNSVNSHEENSEDTSNLKKDLLGGSTTDLSEIGFTPIEPTQDKSPEDIAFSSDDPFDTSIVHALTAPGKTELKFLEQDLLTETKTTEQKSEEKVAQRPDQLTVGTKKHSIPKVVAFIEPPGVNGTENSKKPVTPYYPGRSFEQETVDFLTAEEDIGGVKLHTPVAPRKIEDDLEDVDPFDTSIANNIQPSTTELKLIENELMSSDQIEVSDPFEITDLK</sequence>
<feature type="region of interest" description="Disordered" evidence="1">
    <location>
        <begin position="1"/>
        <end position="55"/>
    </location>
</feature>
<feature type="compositionally biased region" description="Basic and acidic residues" evidence="1">
    <location>
        <begin position="28"/>
        <end position="42"/>
    </location>
</feature>